<comment type="caution">
    <text evidence="2">The sequence shown here is derived from an EMBL/GenBank/DDBJ whole genome shotgun (WGS) entry which is preliminary data.</text>
</comment>
<organism evidence="2 3">
    <name type="scientific">Providencia stuartii ATCC 25827</name>
    <dbReference type="NCBI Taxonomy" id="471874"/>
    <lineage>
        <taxon>Bacteria</taxon>
        <taxon>Pseudomonadati</taxon>
        <taxon>Pseudomonadota</taxon>
        <taxon>Gammaproteobacteria</taxon>
        <taxon>Enterobacterales</taxon>
        <taxon>Morganellaceae</taxon>
        <taxon>Providencia</taxon>
    </lineage>
</organism>
<name>A0AA86YW63_PROST</name>
<feature type="domain" description="N-acetyltransferase" evidence="1">
    <location>
        <begin position="1"/>
        <end position="153"/>
    </location>
</feature>
<proteinExistence type="predicted"/>
<dbReference type="RefSeq" id="WP_004920466.1">
    <property type="nucleotide sequence ID" value="NZ_DS607663.1"/>
</dbReference>
<dbReference type="EMBL" id="ABJD02000101">
    <property type="protein sequence ID" value="EDU59629.1"/>
    <property type="molecule type" value="Genomic_DNA"/>
</dbReference>
<dbReference type="PROSITE" id="PS51186">
    <property type="entry name" value="GNAT"/>
    <property type="match status" value="1"/>
</dbReference>
<gene>
    <name evidence="2" type="ORF">PROSTU_02820</name>
</gene>
<reference evidence="2 3" key="3">
    <citation type="submission" date="2008-05" db="EMBL/GenBank/DDBJ databases">
        <authorList>
            <person name="Fulton L."/>
            <person name="Clifton S."/>
            <person name="Fulton B."/>
            <person name="Xu J."/>
            <person name="Minx P."/>
            <person name="Pepin K.H."/>
            <person name="Johnson M."/>
            <person name="Thiruvilangam P."/>
            <person name="Bhonagiri V."/>
            <person name="Nash W.E."/>
            <person name="Mardis E.R."/>
            <person name="Wilson R.K."/>
        </authorList>
    </citation>
    <scope>NUCLEOTIDE SEQUENCE [LARGE SCALE GENOMIC DNA]</scope>
    <source>
        <strain evidence="2 3">ATCC 25827</strain>
    </source>
</reference>
<dbReference type="Proteomes" id="UP000004506">
    <property type="component" value="Unassembled WGS sequence"/>
</dbReference>
<dbReference type="InterPro" id="IPR000182">
    <property type="entry name" value="GNAT_dom"/>
</dbReference>
<dbReference type="PANTHER" id="PTHR43451:SF1">
    <property type="entry name" value="ACETYLTRANSFERASE"/>
    <property type="match status" value="1"/>
</dbReference>
<dbReference type="AlphaFoldDB" id="A0AA86YW63"/>
<dbReference type="GO" id="GO:0016747">
    <property type="term" value="F:acyltransferase activity, transferring groups other than amino-acyl groups"/>
    <property type="evidence" value="ECO:0007669"/>
    <property type="project" value="InterPro"/>
</dbReference>
<sequence length="156" mass="17976">MEIRLAVPSEAEQLWFIRNNAIRHSCKQSFSHSVIMAWTPDKMPESYRTMVEENPFFVVVNELNIPIATGFLNLKQHSVDAIFTLPEYSGLGAARLIMDRIKQEAKFRHIKQLTLESTPNAERFYQKQGFISQNKGQYYSALAQSYLPCINMTLSL</sequence>
<dbReference type="InterPro" id="IPR016181">
    <property type="entry name" value="Acyl_CoA_acyltransferase"/>
</dbReference>
<dbReference type="Pfam" id="PF13673">
    <property type="entry name" value="Acetyltransf_10"/>
    <property type="match status" value="1"/>
</dbReference>
<dbReference type="PANTHER" id="PTHR43451">
    <property type="entry name" value="ACETYLTRANSFERASE (GNAT) FAMILY PROTEIN"/>
    <property type="match status" value="1"/>
</dbReference>
<dbReference type="CDD" id="cd04301">
    <property type="entry name" value="NAT_SF"/>
    <property type="match status" value="1"/>
</dbReference>
<evidence type="ECO:0000313" key="2">
    <source>
        <dbReference type="EMBL" id="EDU59629.1"/>
    </source>
</evidence>
<evidence type="ECO:0000313" key="3">
    <source>
        <dbReference type="Proteomes" id="UP000004506"/>
    </source>
</evidence>
<reference evidence="3" key="1">
    <citation type="submission" date="2008-04" db="EMBL/GenBank/DDBJ databases">
        <title>Draft genome sequence of Providencia stuartii (ATCC 25827).</title>
        <authorList>
            <person name="Sudarsanam P."/>
            <person name="Ley R."/>
            <person name="Guruge J."/>
            <person name="Turnbaugh P.J."/>
            <person name="Mahowald M."/>
            <person name="Liep D."/>
            <person name="Gordon J."/>
        </authorList>
    </citation>
    <scope>NUCLEOTIDE SEQUENCE [LARGE SCALE GENOMIC DNA]</scope>
    <source>
        <strain evidence="3">ATCC 25827</strain>
    </source>
</reference>
<accession>A0AA86YW63</accession>
<dbReference type="Gene3D" id="3.40.630.30">
    <property type="match status" value="1"/>
</dbReference>
<dbReference type="InterPro" id="IPR052564">
    <property type="entry name" value="N-acetyltrans/Recomb-assoc"/>
</dbReference>
<reference evidence="3" key="2">
    <citation type="submission" date="2008-04" db="EMBL/GenBank/DDBJ databases">
        <title>Draft genome sequence of Providencia stuartii(ATCC 25827).</title>
        <authorList>
            <person name="Sudarsanam P."/>
            <person name="Ley R."/>
            <person name="Guruge J."/>
            <person name="Turnbaugh P.J."/>
            <person name="Mahowald M."/>
            <person name="Liep D."/>
            <person name="Gordon J."/>
        </authorList>
    </citation>
    <scope>NUCLEOTIDE SEQUENCE [LARGE SCALE GENOMIC DNA]</scope>
    <source>
        <strain evidence="3">ATCC 25827</strain>
    </source>
</reference>
<protein>
    <submittedName>
        <fullName evidence="2">Acetyltransferase, GNAT family</fullName>
    </submittedName>
</protein>
<evidence type="ECO:0000259" key="1">
    <source>
        <dbReference type="PROSITE" id="PS51186"/>
    </source>
</evidence>
<dbReference type="SUPFAM" id="SSF55729">
    <property type="entry name" value="Acyl-CoA N-acyltransferases (Nat)"/>
    <property type="match status" value="1"/>
</dbReference>